<evidence type="ECO:0000313" key="1">
    <source>
        <dbReference type="EMBL" id="AIO36871.1"/>
    </source>
</evidence>
<keyword evidence="2" id="KW-1185">Reference proteome</keyword>
<gene>
    <name evidence="1" type="ORF">DM39_4803</name>
</gene>
<proteinExistence type="predicted"/>
<dbReference type="EMBL" id="CP007784">
    <property type="protein sequence ID" value="AIO36871.1"/>
    <property type="molecule type" value="Genomic_DNA"/>
</dbReference>
<evidence type="ECO:0000313" key="2">
    <source>
        <dbReference type="Proteomes" id="UP000029413"/>
    </source>
</evidence>
<organism evidence="1 2">
    <name type="scientific">Burkholderia cenocepacia</name>
    <dbReference type="NCBI Taxonomy" id="95486"/>
    <lineage>
        <taxon>Bacteria</taxon>
        <taxon>Pseudomonadati</taxon>
        <taxon>Pseudomonadota</taxon>
        <taxon>Betaproteobacteria</taxon>
        <taxon>Burkholderiales</taxon>
        <taxon>Burkholderiaceae</taxon>
        <taxon>Burkholderia</taxon>
        <taxon>Burkholderia cepacia complex</taxon>
    </lineage>
</organism>
<sequence length="227" mass="24510">MAPRCAASETSAAQAVRRRVGLHFMVAASTTESDQSETRNAVFARARPHAAELRDRCRDEQVPCRDAQCRRVSAVGRDVERARDVDDSALMSCESDQADCADAYALRQCRSRASAWCEPDTSYPELRFVGRAARLPGSAFFSARGWPDTRECLAATGGLGRVCTPSVAGWENAATCERRAFISVLPSVDCRRLAGGGDAFGVCGEAAASPTGRHRVRHLPPSMKESS</sequence>
<dbReference type="KEGG" id="bcen:DM39_4803"/>
<dbReference type="Proteomes" id="UP000029413">
    <property type="component" value="Chromosome 2"/>
</dbReference>
<dbReference type="AlphaFoldDB" id="A0AAN0VR22"/>
<accession>A0AAN0VR22</accession>
<name>A0AAN0VR22_9BURK</name>
<reference evidence="1 2" key="1">
    <citation type="submission" date="2014-05" db="EMBL/GenBank/DDBJ databases">
        <authorList>
            <person name="Bishop-Lilly K.A."/>
            <person name="Broomall S.M."/>
            <person name="Chain P.S."/>
            <person name="Chertkov O."/>
            <person name="Coyne S.R."/>
            <person name="Daligault H.E."/>
            <person name="Davenport K.W."/>
            <person name="Erkkila T."/>
            <person name="Frey K.G."/>
            <person name="Gibbons H.S."/>
            <person name="Gu W."/>
            <person name="Jaissle J."/>
            <person name="Johnson S.L."/>
            <person name="Koroleva G.I."/>
            <person name="Ladner J.T."/>
            <person name="Lo C.-C."/>
            <person name="Minogue T.D."/>
            <person name="Munk C."/>
            <person name="Palacios G.F."/>
            <person name="Redden C.L."/>
            <person name="Rosenzweig C.N."/>
            <person name="Scholz M.B."/>
            <person name="Teshima H."/>
            <person name="Xu Y."/>
        </authorList>
    </citation>
    <scope>NUCLEOTIDE SEQUENCE [LARGE SCALE GENOMIC DNA]</scope>
    <source>
        <strain evidence="1 2">DDS 22E-1</strain>
    </source>
</reference>
<protein>
    <submittedName>
        <fullName evidence="1">Uncharacterized protein</fullName>
    </submittedName>
</protein>